<dbReference type="Gene3D" id="3.40.50.2020">
    <property type="match status" value="1"/>
</dbReference>
<feature type="domain" description="Phosphoribosyltransferase" evidence="2">
    <location>
        <begin position="80"/>
        <end position="161"/>
    </location>
</feature>
<organism evidence="3 4">
    <name type="scientific">Candidatus Pullichristensenella stercorigallinarum</name>
    <dbReference type="NCBI Taxonomy" id="2840909"/>
    <lineage>
        <taxon>Bacteria</taxon>
        <taxon>Bacillati</taxon>
        <taxon>Bacillota</taxon>
        <taxon>Clostridia</taxon>
        <taxon>Candidatus Pullichristensenella</taxon>
    </lineage>
</organism>
<evidence type="ECO:0000313" key="4">
    <source>
        <dbReference type="Proteomes" id="UP000824260"/>
    </source>
</evidence>
<evidence type="ECO:0000313" key="3">
    <source>
        <dbReference type="EMBL" id="HIQ83814.1"/>
    </source>
</evidence>
<dbReference type="SUPFAM" id="SSF53271">
    <property type="entry name" value="PRTase-like"/>
    <property type="match status" value="1"/>
</dbReference>
<name>A0A9D0ZP40_9FIRM</name>
<comment type="caution">
    <text evidence="3">The sequence shown here is derived from an EMBL/GenBank/DDBJ whole genome shotgun (WGS) entry which is preliminary data.</text>
</comment>
<dbReference type="Proteomes" id="UP000824260">
    <property type="component" value="Unassembled WGS sequence"/>
</dbReference>
<proteinExistence type="inferred from homology"/>
<dbReference type="InterPro" id="IPR051910">
    <property type="entry name" value="ComF/GntX_DNA_util-trans"/>
</dbReference>
<dbReference type="Pfam" id="PF00156">
    <property type="entry name" value="Pribosyltran"/>
    <property type="match status" value="1"/>
</dbReference>
<dbReference type="InterPro" id="IPR000836">
    <property type="entry name" value="PRTase_dom"/>
</dbReference>
<protein>
    <submittedName>
        <fullName evidence="3">ComF family protein</fullName>
    </submittedName>
</protein>
<sequence>MSTPTSPPLSRLAYAYAYRGPVPGLVRALKYGSAGCLAGFMAVDMARACAALQLPQTPLAVPAPMHPRRERKRGYNQAELLCRELARMLGCPYAQALRKLRNTRQQARLDHEARTRNLEGSVGVCADVRGRVILLVDDVYTTGATMRVCASALLAAGAKSVYGLAYAGAGQARPASDLGKGLEPSPL</sequence>
<dbReference type="PANTHER" id="PTHR47505:SF1">
    <property type="entry name" value="DNA UTILIZATION PROTEIN YHGH"/>
    <property type="match status" value="1"/>
</dbReference>
<dbReference type="CDD" id="cd06223">
    <property type="entry name" value="PRTases_typeI"/>
    <property type="match status" value="1"/>
</dbReference>
<comment type="similarity">
    <text evidence="1">Belongs to the ComF/GntX family.</text>
</comment>
<evidence type="ECO:0000259" key="2">
    <source>
        <dbReference type="Pfam" id="PF00156"/>
    </source>
</evidence>
<dbReference type="AlphaFoldDB" id="A0A9D0ZP40"/>
<gene>
    <name evidence="3" type="ORF">IAA52_12045</name>
</gene>
<reference evidence="3" key="2">
    <citation type="journal article" date="2021" name="PeerJ">
        <title>Extensive microbial diversity within the chicken gut microbiome revealed by metagenomics and culture.</title>
        <authorList>
            <person name="Gilroy R."/>
            <person name="Ravi A."/>
            <person name="Getino M."/>
            <person name="Pursley I."/>
            <person name="Horton D.L."/>
            <person name="Alikhan N.F."/>
            <person name="Baker D."/>
            <person name="Gharbi K."/>
            <person name="Hall N."/>
            <person name="Watson M."/>
            <person name="Adriaenssens E.M."/>
            <person name="Foster-Nyarko E."/>
            <person name="Jarju S."/>
            <person name="Secka A."/>
            <person name="Antonio M."/>
            <person name="Oren A."/>
            <person name="Chaudhuri R.R."/>
            <person name="La Ragione R."/>
            <person name="Hildebrand F."/>
            <person name="Pallen M.J."/>
        </authorList>
    </citation>
    <scope>NUCLEOTIDE SEQUENCE</scope>
    <source>
        <strain evidence="3">ChiSjej6B24-2974</strain>
    </source>
</reference>
<accession>A0A9D0ZP40</accession>
<dbReference type="PANTHER" id="PTHR47505">
    <property type="entry name" value="DNA UTILIZATION PROTEIN YHGH"/>
    <property type="match status" value="1"/>
</dbReference>
<reference evidence="3" key="1">
    <citation type="submission" date="2020-10" db="EMBL/GenBank/DDBJ databases">
        <authorList>
            <person name="Gilroy R."/>
        </authorList>
    </citation>
    <scope>NUCLEOTIDE SEQUENCE</scope>
    <source>
        <strain evidence="3">ChiSjej6B24-2974</strain>
    </source>
</reference>
<dbReference type="EMBL" id="DVFZ01000110">
    <property type="protein sequence ID" value="HIQ83814.1"/>
    <property type="molecule type" value="Genomic_DNA"/>
</dbReference>
<evidence type="ECO:0000256" key="1">
    <source>
        <dbReference type="ARBA" id="ARBA00008007"/>
    </source>
</evidence>
<dbReference type="InterPro" id="IPR029057">
    <property type="entry name" value="PRTase-like"/>
</dbReference>